<comment type="caution">
    <text evidence="6">The sequence shown here is derived from an EMBL/GenBank/DDBJ whole genome shotgun (WGS) entry which is preliminary data.</text>
</comment>
<feature type="domain" description="Type I restriction modification DNA specificity" evidence="5">
    <location>
        <begin position="2"/>
        <end position="97"/>
    </location>
</feature>
<keyword evidence="4" id="KW-0175">Coiled coil</keyword>
<dbReference type="SUPFAM" id="SSF116734">
    <property type="entry name" value="DNA methylase specificity domain"/>
    <property type="match status" value="1"/>
</dbReference>
<dbReference type="PANTHER" id="PTHR30408:SF12">
    <property type="entry name" value="TYPE I RESTRICTION ENZYME MJAVIII SPECIFICITY SUBUNIT"/>
    <property type="match status" value="1"/>
</dbReference>
<evidence type="ECO:0000259" key="5">
    <source>
        <dbReference type="Pfam" id="PF01420"/>
    </source>
</evidence>
<evidence type="ECO:0000256" key="4">
    <source>
        <dbReference type="SAM" id="Coils"/>
    </source>
</evidence>
<dbReference type="Gene3D" id="3.90.220.20">
    <property type="entry name" value="DNA methylase specificity domains"/>
    <property type="match status" value="1"/>
</dbReference>
<dbReference type="EMBL" id="SNRY01000573">
    <property type="protein sequence ID" value="KAA6338982.1"/>
    <property type="molecule type" value="Genomic_DNA"/>
</dbReference>
<evidence type="ECO:0000313" key="6">
    <source>
        <dbReference type="EMBL" id="KAA6338982.1"/>
    </source>
</evidence>
<dbReference type="Pfam" id="PF01420">
    <property type="entry name" value="Methylase_S"/>
    <property type="match status" value="1"/>
</dbReference>
<sequence length="124" mass="14047">MTGATIGKVGIFESEKKALLNQRNGVIRSEKINTFWLMNLLNTELYQSLILRNAVGGAQPNISETNITKLYIPLPSIEKQNEIAKHIQVIRSKARQLQKEAEEVMEKAKAEVERMIEGIENINK</sequence>
<dbReference type="InterPro" id="IPR044946">
    <property type="entry name" value="Restrct_endonuc_typeI_TRD_sf"/>
</dbReference>
<evidence type="ECO:0000256" key="1">
    <source>
        <dbReference type="ARBA" id="ARBA00010923"/>
    </source>
</evidence>
<feature type="coiled-coil region" evidence="4">
    <location>
        <begin position="87"/>
        <end position="118"/>
    </location>
</feature>
<proteinExistence type="inferred from homology"/>
<organism evidence="6">
    <name type="scientific">termite gut metagenome</name>
    <dbReference type="NCBI Taxonomy" id="433724"/>
    <lineage>
        <taxon>unclassified sequences</taxon>
        <taxon>metagenomes</taxon>
        <taxon>organismal metagenomes</taxon>
    </lineage>
</organism>
<accession>A0A5J4RZY3</accession>
<protein>
    <recommendedName>
        <fullName evidence="5">Type I restriction modification DNA specificity domain-containing protein</fullName>
    </recommendedName>
</protein>
<reference evidence="6" key="1">
    <citation type="submission" date="2019-03" db="EMBL/GenBank/DDBJ databases">
        <title>Single cell metagenomics reveals metabolic interactions within the superorganism composed of flagellate Streblomastix strix and complex community of Bacteroidetes bacteria on its surface.</title>
        <authorList>
            <person name="Treitli S.C."/>
            <person name="Kolisko M."/>
            <person name="Husnik F."/>
            <person name="Keeling P."/>
            <person name="Hampl V."/>
        </authorList>
    </citation>
    <scope>NUCLEOTIDE SEQUENCE</scope>
    <source>
        <strain evidence="6">STM</strain>
    </source>
</reference>
<dbReference type="PANTHER" id="PTHR30408">
    <property type="entry name" value="TYPE-1 RESTRICTION ENZYME ECOKI SPECIFICITY PROTEIN"/>
    <property type="match status" value="1"/>
</dbReference>
<evidence type="ECO:0000256" key="2">
    <source>
        <dbReference type="ARBA" id="ARBA00022747"/>
    </source>
</evidence>
<dbReference type="AlphaFoldDB" id="A0A5J4RZY3"/>
<dbReference type="InterPro" id="IPR000055">
    <property type="entry name" value="Restrct_endonuc_typeI_TRD"/>
</dbReference>
<evidence type="ECO:0000256" key="3">
    <source>
        <dbReference type="ARBA" id="ARBA00023125"/>
    </source>
</evidence>
<comment type="similarity">
    <text evidence="1">Belongs to the type-I restriction system S methylase family.</text>
</comment>
<dbReference type="InterPro" id="IPR052021">
    <property type="entry name" value="Type-I_RS_S_subunit"/>
</dbReference>
<dbReference type="GO" id="GO:0009307">
    <property type="term" value="P:DNA restriction-modification system"/>
    <property type="evidence" value="ECO:0007669"/>
    <property type="project" value="UniProtKB-KW"/>
</dbReference>
<name>A0A5J4RZY3_9ZZZZ</name>
<gene>
    <name evidence="6" type="ORF">EZS27_013062</name>
</gene>
<keyword evidence="3" id="KW-0238">DNA-binding</keyword>
<dbReference type="GO" id="GO:0003677">
    <property type="term" value="F:DNA binding"/>
    <property type="evidence" value="ECO:0007669"/>
    <property type="project" value="UniProtKB-KW"/>
</dbReference>
<keyword evidence="2" id="KW-0680">Restriction system</keyword>